<dbReference type="RefSeq" id="WP_363785419.1">
    <property type="nucleotide sequence ID" value="NZ_JBFBLL010000007.1"/>
</dbReference>
<dbReference type="EMBL" id="JBFBLL010000007">
    <property type="protein sequence ID" value="MEV8158674.1"/>
    <property type="molecule type" value="Genomic_DNA"/>
</dbReference>
<gene>
    <name evidence="2" type="ORF">AB0O96_10795</name>
</gene>
<feature type="compositionally biased region" description="Basic and acidic residues" evidence="1">
    <location>
        <begin position="162"/>
        <end position="178"/>
    </location>
</feature>
<feature type="region of interest" description="Disordered" evidence="1">
    <location>
        <begin position="162"/>
        <end position="193"/>
    </location>
</feature>
<organism evidence="2 3">
    <name type="scientific">Kocuria salsicia</name>
    <dbReference type="NCBI Taxonomy" id="664639"/>
    <lineage>
        <taxon>Bacteria</taxon>
        <taxon>Bacillati</taxon>
        <taxon>Actinomycetota</taxon>
        <taxon>Actinomycetes</taxon>
        <taxon>Micrococcales</taxon>
        <taxon>Micrococcaceae</taxon>
        <taxon>Kocuria</taxon>
    </lineage>
</organism>
<reference evidence="2 3" key="1">
    <citation type="submission" date="2024-06" db="EMBL/GenBank/DDBJ databases">
        <title>The Natural Products Discovery Center: Release of the First 8490 Sequenced Strains for Exploring Actinobacteria Biosynthetic Diversity.</title>
        <authorList>
            <person name="Kalkreuter E."/>
            <person name="Kautsar S.A."/>
            <person name="Yang D."/>
            <person name="Bader C.D."/>
            <person name="Teijaro C.N."/>
            <person name="Fluegel L."/>
            <person name="Davis C.M."/>
            <person name="Simpson J.R."/>
            <person name="Lauterbach L."/>
            <person name="Steele A.D."/>
            <person name="Gui C."/>
            <person name="Meng S."/>
            <person name="Li G."/>
            <person name="Viehrig K."/>
            <person name="Ye F."/>
            <person name="Su P."/>
            <person name="Kiefer A.F."/>
            <person name="Nichols A."/>
            <person name="Cepeda A.J."/>
            <person name="Yan W."/>
            <person name="Fan B."/>
            <person name="Jiang Y."/>
            <person name="Adhikari A."/>
            <person name="Zheng C.-J."/>
            <person name="Schuster L."/>
            <person name="Cowan T.M."/>
            <person name="Smanski M.J."/>
            <person name="Chevrette M.G."/>
            <person name="De Carvalho L.P.S."/>
            <person name="Shen B."/>
        </authorList>
    </citation>
    <scope>NUCLEOTIDE SEQUENCE [LARGE SCALE GENOMIC DNA]</scope>
    <source>
        <strain evidence="2 3">NPDC079179</strain>
    </source>
</reference>
<dbReference type="InterPro" id="IPR003447">
    <property type="entry name" value="FEMABX"/>
</dbReference>
<evidence type="ECO:0000313" key="3">
    <source>
        <dbReference type="Proteomes" id="UP001553031"/>
    </source>
</evidence>
<evidence type="ECO:0000313" key="2">
    <source>
        <dbReference type="EMBL" id="MEV8158674.1"/>
    </source>
</evidence>
<dbReference type="PROSITE" id="PS51191">
    <property type="entry name" value="FEMABX"/>
    <property type="match status" value="1"/>
</dbReference>
<accession>A0ABV3KE58</accession>
<proteinExistence type="predicted"/>
<evidence type="ECO:0000256" key="1">
    <source>
        <dbReference type="SAM" id="MobiDB-lite"/>
    </source>
</evidence>
<dbReference type="Proteomes" id="UP001553031">
    <property type="component" value="Unassembled WGS sequence"/>
</dbReference>
<sequence length="193" mass="20874">MPGWSGTPRTGPALAHPELLPDAVRELRSAAREHSVAWLRVEPQVPSPVGTAFAAAVQRQNATTPAIAAGLHRLEARPAPRDIQPAYTRWVDLTREPEQTLAAMTRTSRNLWRRHGDKVIALASDSRPDAAEAVIELQHRTIGRKGFTAQSADYLRTAARRARDEAGSARTRAREASGRIRAGLTGGTQAGGK</sequence>
<dbReference type="Gene3D" id="3.40.630.30">
    <property type="match status" value="1"/>
</dbReference>
<comment type="caution">
    <text evidence="2">The sequence shown here is derived from an EMBL/GenBank/DDBJ whole genome shotgun (WGS) entry which is preliminary data.</text>
</comment>
<name>A0ABV3KE58_9MICC</name>
<protein>
    <submittedName>
        <fullName evidence="2">Uncharacterized protein</fullName>
    </submittedName>
</protein>
<keyword evidence="3" id="KW-1185">Reference proteome</keyword>
<feature type="compositionally biased region" description="Gly residues" evidence="1">
    <location>
        <begin position="184"/>
        <end position="193"/>
    </location>
</feature>